<accession>A0ABU3E1E6</accession>
<sequence>MKVFFLSEYSRNVGFGHLSRCSSLADAFLQKGYKVVFLIREWKDEALNLDYPKKKVEWQNIDEIRTLVLKEDLIVFDSYKVPVETLDNIAAEFRYVLSIADSKLNFSNKGVVVLGSVYGKEMDFSSFGNNEIDFLTGPEYVLFRKKFWNIEKRKLQNTIETVLISLGGHANSHVLERVIATLSLHLNNAAIKILGNADIQVPDRVKMLGFLNPSDLLKEYKSADLVVTNGGQSLNEVILLGIPAIGISVVDNQNKNLQTWNELGVLKNNINLGSEDFPKELEDSIIDMKDLSMRMERTARGNNIVDYKGALRVVEYTEKKWDKA</sequence>
<dbReference type="Gene3D" id="3.40.50.11190">
    <property type="match status" value="1"/>
</dbReference>
<gene>
    <name evidence="1" type="ORF">RM549_08460</name>
</gene>
<comment type="caution">
    <text evidence="1">The sequence shown here is derived from an EMBL/GenBank/DDBJ whole genome shotgun (WGS) entry which is preliminary data.</text>
</comment>
<keyword evidence="2" id="KW-1185">Reference proteome</keyword>
<dbReference type="SUPFAM" id="SSF53756">
    <property type="entry name" value="UDP-Glycosyltransferase/glycogen phosphorylase"/>
    <property type="match status" value="1"/>
</dbReference>
<dbReference type="EMBL" id="JAVRHM010000008">
    <property type="protein sequence ID" value="MDT0689814.1"/>
    <property type="molecule type" value="Genomic_DNA"/>
</dbReference>
<organism evidence="1 2">
    <name type="scientific">Autumnicola patrickiae</name>
    <dbReference type="NCBI Taxonomy" id="3075591"/>
    <lineage>
        <taxon>Bacteria</taxon>
        <taxon>Pseudomonadati</taxon>
        <taxon>Bacteroidota</taxon>
        <taxon>Flavobacteriia</taxon>
        <taxon>Flavobacteriales</taxon>
        <taxon>Flavobacteriaceae</taxon>
        <taxon>Autumnicola</taxon>
    </lineage>
</organism>
<protein>
    <recommendedName>
        <fullName evidence="3">Glycosyl transferase family 28 C-terminal domain-containing protein</fullName>
    </recommendedName>
</protein>
<name>A0ABU3E1E6_9FLAO</name>
<reference evidence="1 2" key="1">
    <citation type="submission" date="2023-09" db="EMBL/GenBank/DDBJ databases">
        <authorList>
            <person name="Rey-Velasco X."/>
        </authorList>
    </citation>
    <scope>NUCLEOTIDE SEQUENCE [LARGE SCALE GENOMIC DNA]</scope>
    <source>
        <strain evidence="1 2">F188</strain>
    </source>
</reference>
<dbReference type="Proteomes" id="UP001261624">
    <property type="component" value="Unassembled WGS sequence"/>
</dbReference>
<evidence type="ECO:0008006" key="3">
    <source>
        <dbReference type="Google" id="ProtNLM"/>
    </source>
</evidence>
<evidence type="ECO:0000313" key="1">
    <source>
        <dbReference type="EMBL" id="MDT0689814.1"/>
    </source>
</evidence>
<evidence type="ECO:0000313" key="2">
    <source>
        <dbReference type="Proteomes" id="UP001261624"/>
    </source>
</evidence>
<dbReference type="RefSeq" id="WP_311683723.1">
    <property type="nucleotide sequence ID" value="NZ_JAVRHM010000008.1"/>
</dbReference>
<proteinExistence type="predicted"/>
<dbReference type="Gene3D" id="3.40.50.2000">
    <property type="entry name" value="Glycogen Phosphorylase B"/>
    <property type="match status" value="1"/>
</dbReference>